<dbReference type="AlphaFoldDB" id="A0A1J4MCJ6"/>
<dbReference type="GO" id="GO:0012507">
    <property type="term" value="C:ER to Golgi transport vesicle membrane"/>
    <property type="evidence" value="ECO:0007669"/>
    <property type="project" value="TreeGrafter"/>
</dbReference>
<accession>A0A1J4MCJ6</accession>
<evidence type="ECO:0000256" key="7">
    <source>
        <dbReference type="ARBA" id="ARBA00023136"/>
    </source>
</evidence>
<evidence type="ECO:0000256" key="8">
    <source>
        <dbReference type="PIRNR" id="PIRNR028865"/>
    </source>
</evidence>
<dbReference type="VEuPathDB" id="CryptoDB:cand_026270"/>
<reference evidence="10 11" key="1">
    <citation type="submission" date="2016-10" db="EMBL/GenBank/DDBJ databases">
        <title>Reductive evolution of mitochondrial metabolism and differential evolution of invasion-related proteins in Cryptosporidium.</title>
        <authorList>
            <person name="Liu S."/>
            <person name="Roellig D.M."/>
            <person name="Guo Y."/>
            <person name="Li N."/>
            <person name="Frace M.A."/>
            <person name="Tang K."/>
            <person name="Zhang L."/>
            <person name="Feng Y."/>
            <person name="Xiao L."/>
        </authorList>
    </citation>
    <scope>NUCLEOTIDE SEQUENCE [LARGE SCALE GENOMIC DNA]</scope>
    <source>
        <strain evidence="10">30847</strain>
    </source>
</reference>
<dbReference type="InterPro" id="IPR027027">
    <property type="entry name" value="GOSR2/Membrin/Bos1"/>
</dbReference>
<evidence type="ECO:0000256" key="2">
    <source>
        <dbReference type="ARBA" id="ARBA00022448"/>
    </source>
</evidence>
<dbReference type="GO" id="GO:0031201">
    <property type="term" value="C:SNARE complex"/>
    <property type="evidence" value="ECO:0007669"/>
    <property type="project" value="TreeGrafter"/>
</dbReference>
<proteinExistence type="predicted"/>
<evidence type="ECO:0000256" key="6">
    <source>
        <dbReference type="ARBA" id="ARBA00023034"/>
    </source>
</evidence>
<keyword evidence="2 8" id="KW-0813">Transport</keyword>
<protein>
    <submittedName>
        <fullName evidence="10">Vesicle transport V-SNARE protein</fullName>
    </submittedName>
</protein>
<keyword evidence="6" id="KW-0333">Golgi apparatus</keyword>
<dbReference type="GO" id="GO:0006906">
    <property type="term" value="P:vesicle fusion"/>
    <property type="evidence" value="ECO:0007669"/>
    <property type="project" value="TreeGrafter"/>
</dbReference>
<dbReference type="OrthoDB" id="158360at2759"/>
<keyword evidence="7 8" id="KW-0472">Membrane</keyword>
<comment type="caution">
    <text evidence="10">The sequence shown here is derived from an EMBL/GenBank/DDBJ whole genome shotgun (WGS) entry which is preliminary data.</text>
</comment>
<dbReference type="Pfam" id="PF12352">
    <property type="entry name" value="V-SNARE_C"/>
    <property type="match status" value="1"/>
</dbReference>
<comment type="subcellular location">
    <subcellularLocation>
        <location evidence="1">Golgi apparatus membrane</location>
        <topology evidence="1">Single-pass type IV membrane protein</topology>
    </subcellularLocation>
</comment>
<dbReference type="GO" id="GO:0005789">
    <property type="term" value="C:endoplasmic reticulum membrane"/>
    <property type="evidence" value="ECO:0007669"/>
    <property type="project" value="TreeGrafter"/>
</dbReference>
<gene>
    <name evidence="10" type="ORF">cand_026270</name>
</gene>
<dbReference type="GO" id="GO:0000149">
    <property type="term" value="F:SNARE binding"/>
    <property type="evidence" value="ECO:0007669"/>
    <property type="project" value="TreeGrafter"/>
</dbReference>
<dbReference type="GO" id="GO:0000139">
    <property type="term" value="C:Golgi membrane"/>
    <property type="evidence" value="ECO:0007669"/>
    <property type="project" value="UniProtKB-SubCell"/>
</dbReference>
<keyword evidence="4 8" id="KW-0653">Protein transport</keyword>
<dbReference type="GeneID" id="92366811"/>
<keyword evidence="5 9" id="KW-1133">Transmembrane helix</keyword>
<dbReference type="GO" id="GO:0005484">
    <property type="term" value="F:SNAP receptor activity"/>
    <property type="evidence" value="ECO:0007669"/>
    <property type="project" value="InterPro"/>
</dbReference>
<evidence type="ECO:0000256" key="9">
    <source>
        <dbReference type="SAM" id="Phobius"/>
    </source>
</evidence>
<evidence type="ECO:0000313" key="11">
    <source>
        <dbReference type="Proteomes" id="UP000186804"/>
    </source>
</evidence>
<evidence type="ECO:0000313" key="10">
    <source>
        <dbReference type="EMBL" id="OII71211.1"/>
    </source>
</evidence>
<name>A0A1J4MCJ6_9CRYT</name>
<dbReference type="GO" id="GO:0015031">
    <property type="term" value="P:protein transport"/>
    <property type="evidence" value="ECO:0007669"/>
    <property type="project" value="UniProtKB-KW"/>
</dbReference>
<sequence length="253" mass="29303">MRRTINKVDQIYWDVENTAMEAPFAVSTPPLTIETLSTLYPKATKAKHETERLLEHFELGLDRSISSQQRLSAVLNDFCRQSAELKNILNELIILECLNKSQQSMWIRRIDNLVADSENLSEAITKQLNYLYKKTHEEELKVNYVPNSKKPSDNIKFLIKERGILQESHNVLDHAIDQAKGIVYNIKNQNKILKSARKKALDLASRMSVSHSLLSVIERRSVIDQMLVYGCIIFTLIIFFSLYTLIHSYYRTN</sequence>
<feature type="transmembrane region" description="Helical" evidence="9">
    <location>
        <begin position="227"/>
        <end position="250"/>
    </location>
</feature>
<dbReference type="GO" id="GO:0031902">
    <property type="term" value="C:late endosome membrane"/>
    <property type="evidence" value="ECO:0007669"/>
    <property type="project" value="TreeGrafter"/>
</dbReference>
<dbReference type="RefSeq" id="XP_067066579.1">
    <property type="nucleotide sequence ID" value="XM_067212856.1"/>
</dbReference>
<dbReference type="PANTHER" id="PTHR21230">
    <property type="entry name" value="VESICLE TRANSPORT V-SNARE PROTEIN VTI1-RELATED"/>
    <property type="match status" value="1"/>
</dbReference>
<evidence type="ECO:0000256" key="4">
    <source>
        <dbReference type="ARBA" id="ARBA00022927"/>
    </source>
</evidence>
<organism evidence="10 11">
    <name type="scientific">Cryptosporidium andersoni</name>
    <dbReference type="NCBI Taxonomy" id="117008"/>
    <lineage>
        <taxon>Eukaryota</taxon>
        <taxon>Sar</taxon>
        <taxon>Alveolata</taxon>
        <taxon>Apicomplexa</taxon>
        <taxon>Conoidasida</taxon>
        <taxon>Coccidia</taxon>
        <taxon>Eucoccidiorida</taxon>
        <taxon>Eimeriorina</taxon>
        <taxon>Cryptosporidiidae</taxon>
        <taxon>Cryptosporidium</taxon>
    </lineage>
</organism>
<dbReference type="PIRSF" id="PIRSF028865">
    <property type="entry name" value="Membrin-2"/>
    <property type="match status" value="1"/>
</dbReference>
<dbReference type="Proteomes" id="UP000186804">
    <property type="component" value="Unassembled WGS sequence"/>
</dbReference>
<keyword evidence="3 9" id="KW-0812">Transmembrane</keyword>
<dbReference type="PANTHER" id="PTHR21230:SF1">
    <property type="entry name" value="GOLGI SNAP RECEPTOR COMPLEX MEMBER 2"/>
    <property type="match status" value="1"/>
</dbReference>
<keyword evidence="11" id="KW-1185">Reference proteome</keyword>
<evidence type="ECO:0000256" key="1">
    <source>
        <dbReference type="ARBA" id="ARBA00004409"/>
    </source>
</evidence>
<evidence type="ECO:0000256" key="5">
    <source>
        <dbReference type="ARBA" id="ARBA00022989"/>
    </source>
</evidence>
<evidence type="ECO:0000256" key="3">
    <source>
        <dbReference type="ARBA" id="ARBA00022692"/>
    </source>
</evidence>
<dbReference type="EMBL" id="LRBS01000124">
    <property type="protein sequence ID" value="OII71211.1"/>
    <property type="molecule type" value="Genomic_DNA"/>
</dbReference>